<keyword evidence="3" id="KW-1185">Reference proteome</keyword>
<organism evidence="4">
    <name type="scientific">Soboliphyme baturini</name>
    <dbReference type="NCBI Taxonomy" id="241478"/>
    <lineage>
        <taxon>Eukaryota</taxon>
        <taxon>Metazoa</taxon>
        <taxon>Ecdysozoa</taxon>
        <taxon>Nematoda</taxon>
        <taxon>Enoplea</taxon>
        <taxon>Dorylaimia</taxon>
        <taxon>Dioctophymatida</taxon>
        <taxon>Dioctophymatoidea</taxon>
        <taxon>Soboliphymatidae</taxon>
        <taxon>Soboliphyme</taxon>
    </lineage>
</organism>
<dbReference type="AlphaFoldDB" id="A0A183JA82"/>
<gene>
    <name evidence="2" type="ORF">SBAD_LOCUS12780</name>
</gene>
<dbReference type="EMBL" id="UZAM01018787">
    <property type="protein sequence ID" value="VDP51744.1"/>
    <property type="molecule type" value="Genomic_DNA"/>
</dbReference>
<keyword evidence="1" id="KW-1133">Transmembrane helix</keyword>
<accession>A0A183JA82</accession>
<sequence length="58" mass="6462">MEVDSSPEYLIIFNDSINLSFPAGDDREPCQLINSERNRILAVVFAIIFCLSVVGNCL</sequence>
<keyword evidence="1" id="KW-0472">Membrane</keyword>
<reference evidence="4" key="1">
    <citation type="submission" date="2016-06" db="UniProtKB">
        <authorList>
            <consortium name="WormBaseParasite"/>
        </authorList>
    </citation>
    <scope>IDENTIFICATION</scope>
</reference>
<dbReference type="Proteomes" id="UP000270296">
    <property type="component" value="Unassembled WGS sequence"/>
</dbReference>
<evidence type="ECO:0000313" key="4">
    <source>
        <dbReference type="WBParaSite" id="SBAD_0001319301-mRNA-1"/>
    </source>
</evidence>
<evidence type="ECO:0000313" key="2">
    <source>
        <dbReference type="EMBL" id="VDP51744.1"/>
    </source>
</evidence>
<evidence type="ECO:0000256" key="1">
    <source>
        <dbReference type="SAM" id="Phobius"/>
    </source>
</evidence>
<feature type="transmembrane region" description="Helical" evidence="1">
    <location>
        <begin position="40"/>
        <end position="57"/>
    </location>
</feature>
<dbReference type="WBParaSite" id="SBAD_0001319301-mRNA-1">
    <property type="protein sequence ID" value="SBAD_0001319301-mRNA-1"/>
    <property type="gene ID" value="SBAD_0001319301"/>
</dbReference>
<proteinExistence type="predicted"/>
<protein>
    <submittedName>
        <fullName evidence="4">G_PROTEIN_RECEP_F1_2 domain-containing protein</fullName>
    </submittedName>
</protein>
<evidence type="ECO:0000313" key="3">
    <source>
        <dbReference type="Proteomes" id="UP000270296"/>
    </source>
</evidence>
<reference evidence="2 3" key="2">
    <citation type="submission" date="2018-11" db="EMBL/GenBank/DDBJ databases">
        <authorList>
            <consortium name="Pathogen Informatics"/>
        </authorList>
    </citation>
    <scope>NUCLEOTIDE SEQUENCE [LARGE SCALE GENOMIC DNA]</scope>
</reference>
<name>A0A183JA82_9BILA</name>
<keyword evidence="1" id="KW-0812">Transmembrane</keyword>